<dbReference type="EMBL" id="CAJVQB010011702">
    <property type="protein sequence ID" value="CAG8749817.1"/>
    <property type="molecule type" value="Genomic_DNA"/>
</dbReference>
<comment type="caution">
    <text evidence="1">The sequence shown here is derived from an EMBL/GenBank/DDBJ whole genome shotgun (WGS) entry which is preliminary data.</text>
</comment>
<dbReference type="Proteomes" id="UP000789901">
    <property type="component" value="Unassembled WGS sequence"/>
</dbReference>
<accession>A0ABN7VAK2</accession>
<dbReference type="PANTHER" id="PTHR35385">
    <property type="entry name" value="PROTEIN B, PUTATIVE-RELATED-RELATED"/>
    <property type="match status" value="1"/>
</dbReference>
<protein>
    <submittedName>
        <fullName evidence="1">21072_t:CDS:1</fullName>
    </submittedName>
</protein>
<gene>
    <name evidence="1" type="ORF">GMARGA_LOCUS16255</name>
</gene>
<name>A0ABN7VAK2_GIGMA</name>
<evidence type="ECO:0000313" key="1">
    <source>
        <dbReference type="EMBL" id="CAG8749817.1"/>
    </source>
</evidence>
<keyword evidence="2" id="KW-1185">Reference proteome</keyword>
<dbReference type="PANTHER" id="PTHR35385:SF2">
    <property type="entry name" value="PROTEIN B, PUTATIVE-RELATED"/>
    <property type="match status" value="1"/>
</dbReference>
<organism evidence="1 2">
    <name type="scientific">Gigaspora margarita</name>
    <dbReference type="NCBI Taxonomy" id="4874"/>
    <lineage>
        <taxon>Eukaryota</taxon>
        <taxon>Fungi</taxon>
        <taxon>Fungi incertae sedis</taxon>
        <taxon>Mucoromycota</taxon>
        <taxon>Glomeromycotina</taxon>
        <taxon>Glomeromycetes</taxon>
        <taxon>Diversisporales</taxon>
        <taxon>Gigasporaceae</taxon>
        <taxon>Gigaspora</taxon>
    </lineage>
</organism>
<sequence>MPLQQILPSAYEYQVDNYNELEPKVTSENVIIGQIVVDLLVNINTKEDTLKWVNEFQEKSKTTMRLTRTYPVKGSKGKLHLSASNCEELVRLLADRSKNLDKGFVKYLYNKFHVMHLGELYYFNASAAFDWLNISIALLYTNCVAEALLLGIFLTSDESEVTNKNALNLLKEILPDNSFYGCESQLGSAVIITDNSYAKHNALLLCWPSSIRLLCIFHVLQLICQWLYDSKYKILKDDCALIM</sequence>
<reference evidence="1 2" key="1">
    <citation type="submission" date="2021-06" db="EMBL/GenBank/DDBJ databases">
        <authorList>
            <person name="Kallberg Y."/>
            <person name="Tangrot J."/>
            <person name="Rosling A."/>
        </authorList>
    </citation>
    <scope>NUCLEOTIDE SEQUENCE [LARGE SCALE GENOMIC DNA]</scope>
    <source>
        <strain evidence="1 2">120-4 pot B 10/14</strain>
    </source>
</reference>
<evidence type="ECO:0000313" key="2">
    <source>
        <dbReference type="Proteomes" id="UP000789901"/>
    </source>
</evidence>
<proteinExistence type="predicted"/>